<name>A0AAV4M170_BABCB</name>
<protein>
    <submittedName>
        <fullName evidence="1">2-hydroxychromene-2-carboxylate isomerase</fullName>
    </submittedName>
</protein>
<sequence>MRAKVYNSRLYTPDGAEKLPRANKSAKIDEDYMDYDKVSRELMSELLKKITFLSNRECVLILDLLGRIKKPLHRVRYDRVRDSATVKDVVRASGGERMLESAKTVHLDRRRPTDVDVPRPYEAITNDPVVRLVVKAQRVLLDHVVRAYEQGVLTKAQRYYLVCALSRECSLVSVETWLSLKAGIKEDLKFKNDCLPFEYANLLLIYDQICRWVGKRWAKAAAPGTTGCSHQGAEDGSHLVTHIQRKETQDPFDVEFFEAILYKMRPLLGQLKIEKIVKLLYLQCSRRVYDRGFFEAAFKALAQREVTNAKELVSYRAAIGMYHRAAMVNLWQEFKALYAKHDTGCLNLGDGDVILRTALGALRGADGFVDMSGFGVLRLRANSDLAESITMCLVSLIALHMRNMYRCSNMEPPNYSAVVDSLFNHGDKGHDVASILRRCMTEERDLHQIRSDFDVVFNVKHVSGLMKVVVSHICFGRSMLSHLPKNPECDHVRQRSALVLFCMSSVVQQLLDFVTEHLNRQAYAHDHDELRQLIAMVKTISVETQLRDEFRNLSTVMDYTRSRAEELERRLG</sequence>
<keyword evidence="1" id="KW-0413">Isomerase</keyword>
<dbReference type="GeneID" id="94197322"/>
<organism evidence="1 2">
    <name type="scientific">Babesia caballi</name>
    <dbReference type="NCBI Taxonomy" id="5871"/>
    <lineage>
        <taxon>Eukaryota</taxon>
        <taxon>Sar</taxon>
        <taxon>Alveolata</taxon>
        <taxon>Apicomplexa</taxon>
        <taxon>Aconoidasida</taxon>
        <taxon>Piroplasmida</taxon>
        <taxon>Babesiidae</taxon>
        <taxon>Babesia</taxon>
    </lineage>
</organism>
<evidence type="ECO:0000313" key="1">
    <source>
        <dbReference type="EMBL" id="GIX65841.1"/>
    </source>
</evidence>
<dbReference type="AlphaFoldDB" id="A0AAV4M170"/>
<dbReference type="RefSeq" id="XP_067717910.1">
    <property type="nucleotide sequence ID" value="XM_067861809.1"/>
</dbReference>
<evidence type="ECO:0000313" key="2">
    <source>
        <dbReference type="Proteomes" id="UP001497744"/>
    </source>
</evidence>
<gene>
    <name evidence="1" type="ORF">BcabD6B2_52760</name>
</gene>
<dbReference type="EMBL" id="BPLF01000005">
    <property type="protein sequence ID" value="GIX65841.1"/>
    <property type="molecule type" value="Genomic_DNA"/>
</dbReference>
<dbReference type="GO" id="GO:0016853">
    <property type="term" value="F:isomerase activity"/>
    <property type="evidence" value="ECO:0007669"/>
    <property type="project" value="UniProtKB-KW"/>
</dbReference>
<accession>A0AAV4M170</accession>
<keyword evidence="2" id="KW-1185">Reference proteome</keyword>
<reference evidence="1 2" key="1">
    <citation type="submission" date="2021-06" db="EMBL/GenBank/DDBJ databases">
        <title>Genome sequence of Babesia caballi.</title>
        <authorList>
            <person name="Yamagishi J."/>
            <person name="Kidaka T."/>
            <person name="Ochi A."/>
        </authorList>
    </citation>
    <scope>NUCLEOTIDE SEQUENCE [LARGE SCALE GENOMIC DNA]</scope>
    <source>
        <strain evidence="1">USDA-D6B2</strain>
    </source>
</reference>
<dbReference type="Proteomes" id="UP001497744">
    <property type="component" value="Unassembled WGS sequence"/>
</dbReference>
<comment type="caution">
    <text evidence="1">The sequence shown here is derived from an EMBL/GenBank/DDBJ whole genome shotgun (WGS) entry which is preliminary data.</text>
</comment>
<proteinExistence type="predicted"/>